<dbReference type="InterPro" id="IPR005162">
    <property type="entry name" value="Retrotrans_gag_dom"/>
</dbReference>
<evidence type="ECO:0000256" key="1">
    <source>
        <dbReference type="SAM" id="MobiDB-lite"/>
    </source>
</evidence>
<proteinExistence type="predicted"/>
<feature type="compositionally biased region" description="Basic and acidic residues" evidence="1">
    <location>
        <begin position="181"/>
        <end position="193"/>
    </location>
</feature>
<organism evidence="4">
    <name type="scientific">Fagus sylvatica</name>
    <name type="common">Beechnut</name>
    <dbReference type="NCBI Taxonomy" id="28930"/>
    <lineage>
        <taxon>Eukaryota</taxon>
        <taxon>Viridiplantae</taxon>
        <taxon>Streptophyta</taxon>
        <taxon>Embryophyta</taxon>
        <taxon>Tracheophyta</taxon>
        <taxon>Spermatophyta</taxon>
        <taxon>Magnoliopsida</taxon>
        <taxon>eudicotyledons</taxon>
        <taxon>Gunneridae</taxon>
        <taxon>Pentapetalae</taxon>
        <taxon>rosids</taxon>
        <taxon>fabids</taxon>
        <taxon>Fagales</taxon>
        <taxon>Fagaceae</taxon>
        <taxon>Fagus</taxon>
    </lineage>
</organism>
<feature type="compositionally biased region" description="Polar residues" evidence="1">
    <location>
        <begin position="171"/>
        <end position="180"/>
    </location>
</feature>
<dbReference type="Gene3D" id="3.30.70.270">
    <property type="match status" value="1"/>
</dbReference>
<gene>
    <name evidence="4" type="ORF">FSB_LOCUS30626</name>
</gene>
<sequence>MFGGSTSSSTSTGPMTRNRSKAMGLPTAQRTAGETSTRNLTKAQPQPKTVISLDTLGAGRCTSKSVGDTPLISEDSTARGNSFYSAPDVESSTDSQAGSSPGSPRRATTSAFSEDSSRTIAMPAMMIETAVVDERIVAMERAISKLTKTVEEKDLQIATLMNKLEVHNHGESSNSPVHQHTPQDGHKRVEDQHTNSTSITSLSVQQLHDMITNTIRAQYGGAPQNTLMYSKPYTKRIDSLRMPPGYQPPKFQQFDGKGNSKQHVAHFVETCNNAGTDGDLLTKQFVHSLRGNAFDWYTDLEPESIDNWEHMEREFLNRFYSTRRTVSMMELTNTKQWKDEPVVDYINRWRSLSLDCKDRLSETSRVKMCVQGMHWGLLYIPPRHQALKDVKKGDKSSKPMIKESMAVAAEPVRIFAKEKKEDRTRGPSQERERRRLTLKEMEEKTYPFPDSDVPGMLEDLLEKEIIKLSECKRPEEMGRTNDPKYCKYHRVVSHTVEKCFILKDLILRLAREGKIVLDLDKAVGSNHATFTFGLPSPTKTQSPLMLTPGASCKRIQFGTLEPVCLPCLEPQEDADIEDKPSSEEEGWTLVTHRKSRKQHNLKPRVIYAKGQRQMSRSMTPRKGRVMDNLKTQQKGVRIEEVLQEDSHSPITLREFFPKGYFAEDLVTTVYMTSCHEVDEQDGSVQGEEEVHLGEANMIEKEESEIYAAEEVFAQCVNCHGKITFTDEDLLLGSKPHNRPLFVSGYIREEKDDLGYTRMVLYLLHFINALNAKFYLNCDMVNDTLPEDSKRTREKGKEHDEIPREDSRLSVVAAPKSHMASNGASPILRYVPLSKRKEGQTPFGLVAEAKVRPNRPTQEKDVAILKSNLTLPLPKLDKVASTKPPLKGFVKSASDSIKEGSLPDKRTKEGFDPKAYKLLAKSGLSVSIPTKEGTSRVRRSAFDRLGSPSISKVASQSKVEKGDTRKKDESEICSLVPSRMKRELAVEVSVGSSLKATRRTIIHTNRLGKQVDQEEEENEIIILPTYHVTVETDSEPSSSDDELDEAPHAIEDGGQQLNVGFRPMSGLDPRVAVHRLAIKQEARPVKQAQRRFRPELLPQIEAEVNKLEQAGFIREVQFPKWIANIVPVRKKNGQIRVCVDFRDLNKACPKDDFPLPNTEFMVDSTIGHEALSFMDGSSGYNQIRMAPEDKELTAF</sequence>
<feature type="region of interest" description="Disordered" evidence="1">
    <location>
        <begin position="168"/>
        <end position="196"/>
    </location>
</feature>
<feature type="region of interest" description="Disordered" evidence="1">
    <location>
        <begin position="1"/>
        <end position="117"/>
    </location>
</feature>
<dbReference type="InterPro" id="IPR043502">
    <property type="entry name" value="DNA/RNA_pol_sf"/>
</dbReference>
<dbReference type="Pfam" id="PF00078">
    <property type="entry name" value="RVT_1"/>
    <property type="match status" value="1"/>
</dbReference>
<evidence type="ECO:0000313" key="4">
    <source>
        <dbReference type="EMBL" id="SPD02744.1"/>
    </source>
</evidence>
<dbReference type="Gene3D" id="3.10.10.10">
    <property type="entry name" value="HIV Type 1 Reverse Transcriptase, subunit A, domain 1"/>
    <property type="match status" value="1"/>
</dbReference>
<feature type="compositionally biased region" description="Polar residues" evidence="1">
    <location>
        <begin position="74"/>
        <end position="114"/>
    </location>
</feature>
<protein>
    <submittedName>
        <fullName evidence="4">Uncharacterized protein</fullName>
    </submittedName>
</protein>
<dbReference type="EMBL" id="OIVN01002335">
    <property type="protein sequence ID" value="SPD02744.1"/>
    <property type="molecule type" value="Genomic_DNA"/>
</dbReference>
<feature type="compositionally biased region" description="Low complexity" evidence="1">
    <location>
        <begin position="1"/>
        <end position="13"/>
    </location>
</feature>
<feature type="compositionally biased region" description="Polar residues" evidence="1">
    <location>
        <begin position="28"/>
        <end position="49"/>
    </location>
</feature>
<dbReference type="Pfam" id="PF03732">
    <property type="entry name" value="Retrotrans_gag"/>
    <property type="match status" value="1"/>
</dbReference>
<dbReference type="AlphaFoldDB" id="A0A2N9GTY7"/>
<dbReference type="PANTHER" id="PTHR33437:SF2">
    <property type="entry name" value="OS06G0361200 PROTEIN"/>
    <property type="match status" value="1"/>
</dbReference>
<feature type="compositionally biased region" description="Basic and acidic residues" evidence="1">
    <location>
        <begin position="786"/>
        <end position="806"/>
    </location>
</feature>
<dbReference type="CDD" id="cd01647">
    <property type="entry name" value="RT_LTR"/>
    <property type="match status" value="1"/>
</dbReference>
<evidence type="ECO:0000259" key="3">
    <source>
        <dbReference type="Pfam" id="PF03732"/>
    </source>
</evidence>
<dbReference type="PANTHER" id="PTHR33437">
    <property type="entry name" value="OS06G0361200 PROTEIN"/>
    <property type="match status" value="1"/>
</dbReference>
<feature type="region of interest" description="Disordered" evidence="1">
    <location>
        <begin position="784"/>
        <end position="806"/>
    </location>
</feature>
<accession>A0A2N9GTY7</accession>
<name>A0A2N9GTY7_FAGSY</name>
<dbReference type="SUPFAM" id="SSF56672">
    <property type="entry name" value="DNA/RNA polymerases"/>
    <property type="match status" value="1"/>
</dbReference>
<reference evidence="4" key="1">
    <citation type="submission" date="2018-02" db="EMBL/GenBank/DDBJ databases">
        <authorList>
            <person name="Cohen D.B."/>
            <person name="Kent A.D."/>
        </authorList>
    </citation>
    <scope>NUCLEOTIDE SEQUENCE</scope>
</reference>
<feature type="domain" description="Reverse transcriptase" evidence="2">
    <location>
        <begin position="1127"/>
        <end position="1194"/>
    </location>
</feature>
<feature type="domain" description="Retrotransposon gag" evidence="3">
    <location>
        <begin position="285"/>
        <end position="374"/>
    </location>
</feature>
<dbReference type="InterPro" id="IPR043128">
    <property type="entry name" value="Rev_trsase/Diguanyl_cyclase"/>
</dbReference>
<dbReference type="InterPro" id="IPR000477">
    <property type="entry name" value="RT_dom"/>
</dbReference>
<evidence type="ECO:0000259" key="2">
    <source>
        <dbReference type="Pfam" id="PF00078"/>
    </source>
</evidence>